<organism evidence="2 3">
    <name type="scientific">Streptomyces solicathayae</name>
    <dbReference type="NCBI Taxonomy" id="3081768"/>
    <lineage>
        <taxon>Bacteria</taxon>
        <taxon>Bacillati</taxon>
        <taxon>Actinomycetota</taxon>
        <taxon>Actinomycetes</taxon>
        <taxon>Kitasatosporales</taxon>
        <taxon>Streptomycetaceae</taxon>
        <taxon>Streptomyces</taxon>
    </lineage>
</organism>
<dbReference type="PROSITE" id="PS51257">
    <property type="entry name" value="PROKAR_LIPOPROTEIN"/>
    <property type="match status" value="1"/>
</dbReference>
<protein>
    <recommendedName>
        <fullName evidence="4">Lipoprotein</fullName>
    </recommendedName>
</protein>
<feature type="compositionally biased region" description="Low complexity" evidence="1">
    <location>
        <begin position="41"/>
        <end position="53"/>
    </location>
</feature>
<dbReference type="Proteomes" id="UP001301731">
    <property type="component" value="Chromosome"/>
</dbReference>
<evidence type="ECO:0000313" key="2">
    <source>
        <dbReference type="EMBL" id="WOX21780.1"/>
    </source>
</evidence>
<gene>
    <name evidence="2" type="ORF">R2D22_10370</name>
</gene>
<evidence type="ECO:0000313" key="3">
    <source>
        <dbReference type="Proteomes" id="UP001301731"/>
    </source>
</evidence>
<sequence>MFGTGKSTGLRKAGAAAALTGVLLTGCSSTPESDDKPRPEASPSAPASTSPVPTAGALTEAQLKAAALTDGEKAGKYTVSDYTLGAPLGEAYTADPAVCQPLVSLAEDVADPDPAAEVHRKADIPEETVGTTVAVTLRAYGADGAKTVLKNLNTAGKQCAAGFVEQRAVAQAKYLKVETLPAPKIGDEAVAFRFTILDVKGALTLYEYLTVVRAGTTTLAFRADITDTKDIGGVPAEVIDAQWKKFRGAART</sequence>
<feature type="region of interest" description="Disordered" evidence="1">
    <location>
        <begin position="25"/>
        <end position="53"/>
    </location>
</feature>
<dbReference type="RefSeq" id="WP_318102803.1">
    <property type="nucleotide sequence ID" value="NZ_CP137573.1"/>
</dbReference>
<evidence type="ECO:0000256" key="1">
    <source>
        <dbReference type="SAM" id="MobiDB-lite"/>
    </source>
</evidence>
<evidence type="ECO:0008006" key="4">
    <source>
        <dbReference type="Google" id="ProtNLM"/>
    </source>
</evidence>
<proteinExistence type="predicted"/>
<reference evidence="2 3" key="1">
    <citation type="submission" date="2023-10" db="EMBL/GenBank/DDBJ databases">
        <title>The genome sequence of Streptomyces sp. HUAS YS2.</title>
        <authorList>
            <person name="Mo P."/>
        </authorList>
    </citation>
    <scope>NUCLEOTIDE SEQUENCE [LARGE SCALE GENOMIC DNA]</scope>
    <source>
        <strain evidence="2 3">HUAS YS2</strain>
    </source>
</reference>
<name>A0ABZ0LR36_9ACTN</name>
<accession>A0ABZ0LR36</accession>
<keyword evidence="3" id="KW-1185">Reference proteome</keyword>
<dbReference type="EMBL" id="CP137573">
    <property type="protein sequence ID" value="WOX21780.1"/>
    <property type="molecule type" value="Genomic_DNA"/>
</dbReference>